<dbReference type="PANTHER" id="PTHR40788">
    <property type="entry name" value="CLR5 DOMAIN-CONTAINING PROTEIN-RELATED"/>
    <property type="match status" value="1"/>
</dbReference>
<name>A0A9P8SGX7_9HYPO</name>
<dbReference type="RefSeq" id="XP_044719779.1">
    <property type="nucleotide sequence ID" value="XM_044864839.1"/>
</dbReference>
<organism evidence="2 3">
    <name type="scientific">Hirsutella rhossiliensis</name>
    <dbReference type="NCBI Taxonomy" id="111463"/>
    <lineage>
        <taxon>Eukaryota</taxon>
        <taxon>Fungi</taxon>
        <taxon>Dikarya</taxon>
        <taxon>Ascomycota</taxon>
        <taxon>Pezizomycotina</taxon>
        <taxon>Sordariomycetes</taxon>
        <taxon>Hypocreomycetidae</taxon>
        <taxon>Hypocreales</taxon>
        <taxon>Ophiocordycipitaceae</taxon>
        <taxon>Hirsutella</taxon>
    </lineage>
</organism>
<dbReference type="GeneID" id="68355497"/>
<reference evidence="2" key="1">
    <citation type="submission" date="2021-09" db="EMBL/GenBank/DDBJ databases">
        <title>A high-quality genome of the endoparasitic fungus Hirsutella rhossiliensis with a comparison of Hirsutella genomes reveals transposable elements contributing to genome size variation.</title>
        <authorList>
            <person name="Lin R."/>
            <person name="Jiao Y."/>
            <person name="Sun X."/>
            <person name="Ling J."/>
            <person name="Xie B."/>
            <person name="Cheng X."/>
        </authorList>
    </citation>
    <scope>NUCLEOTIDE SEQUENCE</scope>
    <source>
        <strain evidence="2">HR02</strain>
    </source>
</reference>
<evidence type="ECO:0000313" key="2">
    <source>
        <dbReference type="EMBL" id="KAH0962266.1"/>
    </source>
</evidence>
<gene>
    <name evidence="2" type="ORF">HRG_06368</name>
</gene>
<keyword evidence="3" id="KW-1185">Reference proteome</keyword>
<evidence type="ECO:0000313" key="3">
    <source>
        <dbReference type="Proteomes" id="UP000824596"/>
    </source>
</evidence>
<dbReference type="Proteomes" id="UP000824596">
    <property type="component" value="Unassembled WGS sequence"/>
</dbReference>
<comment type="caution">
    <text evidence="2">The sequence shown here is derived from an EMBL/GenBank/DDBJ whole genome shotgun (WGS) entry which is preliminary data.</text>
</comment>
<feature type="region of interest" description="Disordered" evidence="1">
    <location>
        <begin position="495"/>
        <end position="555"/>
    </location>
</feature>
<dbReference type="AlphaFoldDB" id="A0A9P8SGX7"/>
<dbReference type="OrthoDB" id="2922289at2759"/>
<sequence>MDLMSGTFIVELLKVQHTNFANTYKAHGAAVETFWRSLDSRQRAKCLLQVEQQVEQQGSGELAGGTQTTGFGKLLPESDNRFLDGDRYGEVVIVPPGTEEAETLTALGPTVNFAPWSIGNLILLKQLSLLQTLKAIFNNLLHESSRPTYGQQLSQSPDKAASAIPSEPTIQAPPAKMSLSSLVAFARDQRDSLGENLDLFCTEPLVLAYYVNACLRCQPKAVADGQSHPESAKTDADICAAFYRAVHIANRSAAIWNYITHLLELLESCTADEAFRGTLLQEISNACHVEYSRAQALVRQYIQTTIGVHCFETASKAYDEAGNPRISMRGKPEDLAPFDSQLRCILRLCQPETNASKAAQWKDELVALHQAHRSERERLSMRESEALWGLFAIIQLIQDLSSTISMPSFSRRKRRAFVSKSRKLEVELDQIGKQIKPRETLLLLNKLRETTASVQALVKLDEIVAEKAGAKMSLLYQNLVDECLSNIRKQHLQAESEAKQENEAEWVPFPASAQQSPKRQIEPQRRRQKTKTRPAHSSALGTAPPAEPPVPQPAAAAPQTLTVSLSTAAVFLTLFKKSQARGSVSWVAFEAAMVDVGFSIEPNCGSIYVFTPPKILAVQRPFSFHRPHDSHLERPMLHVLTRRLKRVYDWNKDTFKTA</sequence>
<protein>
    <submittedName>
        <fullName evidence="2">Ipa protein</fullName>
    </submittedName>
</protein>
<dbReference type="EMBL" id="JAIZPD010000006">
    <property type="protein sequence ID" value="KAH0962266.1"/>
    <property type="molecule type" value="Genomic_DNA"/>
</dbReference>
<accession>A0A9P8SGX7</accession>
<evidence type="ECO:0000256" key="1">
    <source>
        <dbReference type="SAM" id="MobiDB-lite"/>
    </source>
</evidence>
<proteinExistence type="predicted"/>
<dbReference type="PANTHER" id="PTHR40788:SF1">
    <property type="entry name" value="IPA PROTEIN"/>
    <property type="match status" value="1"/>
</dbReference>